<protein>
    <recommendedName>
        <fullName evidence="3">Acid phosphatase/vanadium-dependent haloperoxidase-related protein</fullName>
    </recommendedName>
</protein>
<reference evidence="1 2" key="1">
    <citation type="journal article" date="2023" name="G3 (Bethesda)">
        <title>A haplotype-resolved chromosome-scale genome for Quercus rubra L. provides insights into the genetics of adaptive traits for red oak species.</title>
        <authorList>
            <person name="Kapoor B."/>
            <person name="Jenkins J."/>
            <person name="Schmutz J."/>
            <person name="Zhebentyayeva T."/>
            <person name="Kuelheim C."/>
            <person name="Coggeshall M."/>
            <person name="Heim C."/>
            <person name="Lasky J.R."/>
            <person name="Leites L."/>
            <person name="Islam-Faridi N."/>
            <person name="Romero-Severson J."/>
            <person name="DeLeo V.L."/>
            <person name="Lucas S.M."/>
            <person name="Lazic D."/>
            <person name="Gailing O."/>
            <person name="Carlson J."/>
            <person name="Staton M."/>
        </authorList>
    </citation>
    <scope>NUCLEOTIDE SEQUENCE [LARGE SCALE GENOMIC DNA]</scope>
    <source>
        <strain evidence="1">Pseudo-F2</strain>
    </source>
</reference>
<dbReference type="PANTHER" id="PTHR31446:SF2">
    <property type="entry name" value="ACID PHOSPHATASE_VANADIUM-DEPENDENT HALOPEROXIDASE-RELATED PROTEIN"/>
    <property type="match status" value="1"/>
</dbReference>
<organism evidence="1 2">
    <name type="scientific">Quercus rubra</name>
    <name type="common">Northern red oak</name>
    <name type="synonym">Quercus borealis</name>
    <dbReference type="NCBI Taxonomy" id="3512"/>
    <lineage>
        <taxon>Eukaryota</taxon>
        <taxon>Viridiplantae</taxon>
        <taxon>Streptophyta</taxon>
        <taxon>Embryophyta</taxon>
        <taxon>Tracheophyta</taxon>
        <taxon>Spermatophyta</taxon>
        <taxon>Magnoliopsida</taxon>
        <taxon>eudicotyledons</taxon>
        <taxon>Gunneridae</taxon>
        <taxon>Pentapetalae</taxon>
        <taxon>rosids</taxon>
        <taxon>fabids</taxon>
        <taxon>Fagales</taxon>
        <taxon>Fagaceae</taxon>
        <taxon>Quercus</taxon>
    </lineage>
</organism>
<name>A0AAN7FJN7_QUERU</name>
<keyword evidence="2" id="KW-1185">Reference proteome</keyword>
<dbReference type="InterPro" id="IPR003832">
    <property type="entry name" value="DUF212"/>
</dbReference>
<evidence type="ECO:0000313" key="1">
    <source>
        <dbReference type="EMBL" id="KAK4595138.1"/>
    </source>
</evidence>
<dbReference type="Pfam" id="PF02681">
    <property type="entry name" value="DUF212"/>
    <property type="match status" value="1"/>
</dbReference>
<evidence type="ECO:0000313" key="2">
    <source>
        <dbReference type="Proteomes" id="UP001324115"/>
    </source>
</evidence>
<sequence>MFSQCFCWSFPTCSYSSIHHHHNLNLSTNKKQQPFLLFLRLTQPKPKSSPFKLACLGTGAGTGTELFDQISQLAHNKVLVAAGISAAIGQLSKPFTSVLLYGKGLDFKAAFQAGGFPSTHSSAVVATATIIALERGLSDSIFGLTVVYAGLIMYDAQGVRREVGNHAKVLNKVLAKIHINSVHTKDRENMIDSQPGTSLPVSLERLGPLVSEEASSLTSKSTNSPLLLRSDDKMRQNNQAVLSSGSAANIEEGIEKTNENLISLKESIGHTEVEVIAGALLGFLVSLALYTII</sequence>
<evidence type="ECO:0008006" key="3">
    <source>
        <dbReference type="Google" id="ProtNLM"/>
    </source>
</evidence>
<accession>A0AAN7FJN7</accession>
<dbReference type="PANTHER" id="PTHR31446">
    <property type="entry name" value="ACID PHOSPHATASE/VANADIUM-DEPENDENT HALOPEROXIDASE-RELATED PROTEIN"/>
    <property type="match status" value="1"/>
</dbReference>
<dbReference type="EMBL" id="JAXUIC010000004">
    <property type="protein sequence ID" value="KAK4595138.1"/>
    <property type="molecule type" value="Genomic_DNA"/>
</dbReference>
<dbReference type="Proteomes" id="UP001324115">
    <property type="component" value="Unassembled WGS sequence"/>
</dbReference>
<comment type="caution">
    <text evidence="1">The sequence shown here is derived from an EMBL/GenBank/DDBJ whole genome shotgun (WGS) entry which is preliminary data.</text>
</comment>
<proteinExistence type="predicted"/>
<dbReference type="AlphaFoldDB" id="A0AAN7FJN7"/>
<gene>
    <name evidence="1" type="ORF">RGQ29_018767</name>
</gene>
<dbReference type="EMBL" id="JAXUIC010000004">
    <property type="protein sequence ID" value="KAK4595137.1"/>
    <property type="molecule type" value="Genomic_DNA"/>
</dbReference>